<feature type="transmembrane region" description="Helical" evidence="5">
    <location>
        <begin position="33"/>
        <end position="52"/>
    </location>
</feature>
<feature type="transmembrane region" description="Helical" evidence="5">
    <location>
        <begin position="481"/>
        <end position="501"/>
    </location>
</feature>
<dbReference type="GO" id="GO:0061459">
    <property type="term" value="F:L-arginine transmembrane transporter activity"/>
    <property type="evidence" value="ECO:0007669"/>
    <property type="project" value="TreeGrafter"/>
</dbReference>
<proteinExistence type="predicted"/>
<organism evidence="7 8">
    <name type="scientific">Cyclopterus lumpus</name>
    <name type="common">Lumpsucker</name>
    <dbReference type="NCBI Taxonomy" id="8103"/>
    <lineage>
        <taxon>Eukaryota</taxon>
        <taxon>Metazoa</taxon>
        <taxon>Chordata</taxon>
        <taxon>Craniata</taxon>
        <taxon>Vertebrata</taxon>
        <taxon>Euteleostomi</taxon>
        <taxon>Actinopterygii</taxon>
        <taxon>Neopterygii</taxon>
        <taxon>Teleostei</taxon>
        <taxon>Neoteleostei</taxon>
        <taxon>Acanthomorphata</taxon>
        <taxon>Eupercaria</taxon>
        <taxon>Perciformes</taxon>
        <taxon>Cottioidei</taxon>
        <taxon>Cottales</taxon>
        <taxon>Cyclopteridae</taxon>
        <taxon>Cyclopterus</taxon>
    </lineage>
</organism>
<evidence type="ECO:0000256" key="3">
    <source>
        <dbReference type="ARBA" id="ARBA00022989"/>
    </source>
</evidence>
<dbReference type="InterPro" id="IPR029485">
    <property type="entry name" value="CAT_C"/>
</dbReference>
<accession>A0A8C3G2M6</accession>
<feature type="transmembrane region" description="Helical" evidence="5">
    <location>
        <begin position="243"/>
        <end position="263"/>
    </location>
</feature>
<feature type="transmembrane region" description="Helical" evidence="5">
    <location>
        <begin position="64"/>
        <end position="85"/>
    </location>
</feature>
<dbReference type="GeneTree" id="ENSGT00940000164978"/>
<protein>
    <recommendedName>
        <fullName evidence="6">Cationic amino acid transporter C-terminal domain-containing protein</fullName>
    </recommendedName>
</protein>
<dbReference type="InterPro" id="IPR002293">
    <property type="entry name" value="AA/rel_permease1"/>
</dbReference>
<feature type="transmembrane region" description="Helical" evidence="5">
    <location>
        <begin position="284"/>
        <end position="313"/>
    </location>
</feature>
<keyword evidence="8" id="KW-1185">Reference proteome</keyword>
<dbReference type="PANTHER" id="PTHR43243:SF19">
    <property type="entry name" value="CATIONIC AMINO ACID TRANSPORTER C-TERMINAL DOMAIN-CONTAINING PROTEIN"/>
    <property type="match status" value="1"/>
</dbReference>
<dbReference type="Proteomes" id="UP000694565">
    <property type="component" value="Unplaced"/>
</dbReference>
<dbReference type="AlphaFoldDB" id="A0A8C3G2M6"/>
<evidence type="ECO:0000256" key="5">
    <source>
        <dbReference type="SAM" id="Phobius"/>
    </source>
</evidence>
<evidence type="ECO:0000259" key="6">
    <source>
        <dbReference type="Pfam" id="PF13906"/>
    </source>
</evidence>
<evidence type="ECO:0000313" key="8">
    <source>
        <dbReference type="Proteomes" id="UP000694565"/>
    </source>
</evidence>
<dbReference type="GO" id="GO:0015189">
    <property type="term" value="F:L-lysine transmembrane transporter activity"/>
    <property type="evidence" value="ECO:0007669"/>
    <property type="project" value="TreeGrafter"/>
</dbReference>
<dbReference type="PANTHER" id="PTHR43243">
    <property type="entry name" value="INNER MEMBRANE TRANSPORTER YGJI-RELATED"/>
    <property type="match status" value="1"/>
</dbReference>
<dbReference type="Pfam" id="PF13520">
    <property type="entry name" value="AA_permease_2"/>
    <property type="match status" value="1"/>
</dbReference>
<feature type="transmembrane region" description="Helical" evidence="5">
    <location>
        <begin position="333"/>
        <end position="359"/>
    </location>
</feature>
<feature type="domain" description="Cationic amino acid transporter C-terminal" evidence="6">
    <location>
        <begin position="512"/>
        <end position="562"/>
    </location>
</feature>
<feature type="transmembrane region" description="Helical" evidence="5">
    <location>
        <begin position="97"/>
        <end position="121"/>
    </location>
</feature>
<sequence length="592" mass="63988">MPWAKSLLVSLSQRKPLEPEGEQSTFNRCLTTLDLVALGVGSTLGAGVYVLSGEVARDSAGPSIIISFFIAAVASIFAGLCYAEFGSRVPKTGSAYLYSYVTVGELLAFITGWNLLLSYVIGTSSVALAWSGTFDDLIGGVISEFFERNVPMNLVGLAPYPDVFAAVLVLLLSGVLAFGVKESTTINKIFTLINILVLVFVAISGFIKGDLSNWRISEEALINATAEFNSTANLTSVYGVGGFFPYGISGTVAGAATCFYAFVGFDCIATTGEEVKDPQKSVPVGIVASLLICFLAYFAVSAALTLMMPYYLLSEKSPLPVAFDYIGWAPAKYVVAVGSLCALSTSLLGSMFPMPRVLFAMARDGLLFQPLTKVTSKGSPAIATISSGIVAAIMALLFDLEALVEMMSIGTLFAYTLVAICILILRYQEGHSEDTDLQIKESNTKFSLLRPPSTPNSSTSRRVTILTIISALDALSRMETWSLVVVCVLAFIVLQNTFLIWRHPQNTTKASFMVPFLPALPLVSTFINVYLMVQLGAETWIRYAIWMLVGLIIYFGYGVRNSVQRQRLQQVVRDEMQANGQMGQLVNLYSTL</sequence>
<feature type="transmembrane region" description="Helical" evidence="5">
    <location>
        <begin position="406"/>
        <end position="425"/>
    </location>
</feature>
<dbReference type="Pfam" id="PF13906">
    <property type="entry name" value="AA_permease_C"/>
    <property type="match status" value="1"/>
</dbReference>
<evidence type="ECO:0000313" key="7">
    <source>
        <dbReference type="Ensembl" id="ENSCLMP00005029782.1"/>
    </source>
</evidence>
<keyword evidence="2 5" id="KW-0812">Transmembrane</keyword>
<evidence type="ECO:0000256" key="2">
    <source>
        <dbReference type="ARBA" id="ARBA00022692"/>
    </source>
</evidence>
<keyword evidence="3 5" id="KW-1133">Transmembrane helix</keyword>
<feature type="transmembrane region" description="Helical" evidence="5">
    <location>
        <begin position="163"/>
        <end position="180"/>
    </location>
</feature>
<reference evidence="7" key="1">
    <citation type="submission" date="2025-08" db="UniProtKB">
        <authorList>
            <consortium name="Ensembl"/>
        </authorList>
    </citation>
    <scope>IDENTIFICATION</scope>
</reference>
<keyword evidence="4 5" id="KW-0472">Membrane</keyword>
<feature type="transmembrane region" description="Helical" evidence="5">
    <location>
        <begin position="539"/>
        <end position="557"/>
    </location>
</feature>
<comment type="subcellular location">
    <subcellularLocation>
        <location evidence="1">Membrane</location>
        <topology evidence="1">Multi-pass membrane protein</topology>
    </subcellularLocation>
</comment>
<dbReference type="GO" id="GO:0005886">
    <property type="term" value="C:plasma membrane"/>
    <property type="evidence" value="ECO:0007669"/>
    <property type="project" value="TreeGrafter"/>
</dbReference>
<dbReference type="Gene3D" id="1.20.1740.10">
    <property type="entry name" value="Amino acid/polyamine transporter I"/>
    <property type="match status" value="2"/>
</dbReference>
<evidence type="ECO:0000256" key="4">
    <source>
        <dbReference type="ARBA" id="ARBA00023136"/>
    </source>
</evidence>
<dbReference type="PIRSF" id="PIRSF006060">
    <property type="entry name" value="AA_transporter"/>
    <property type="match status" value="1"/>
</dbReference>
<feature type="transmembrane region" description="Helical" evidence="5">
    <location>
        <begin position="189"/>
        <end position="207"/>
    </location>
</feature>
<evidence type="ECO:0000256" key="1">
    <source>
        <dbReference type="ARBA" id="ARBA00004141"/>
    </source>
</evidence>
<feature type="transmembrane region" description="Helical" evidence="5">
    <location>
        <begin position="380"/>
        <end position="400"/>
    </location>
</feature>
<reference evidence="7" key="2">
    <citation type="submission" date="2025-09" db="UniProtKB">
        <authorList>
            <consortium name="Ensembl"/>
        </authorList>
    </citation>
    <scope>IDENTIFICATION</scope>
</reference>
<dbReference type="FunFam" id="1.20.1740.10:FF:000053">
    <property type="entry name" value="Cationic amino acid transporter 3"/>
    <property type="match status" value="1"/>
</dbReference>
<feature type="transmembrane region" description="Helical" evidence="5">
    <location>
        <begin position="513"/>
        <end position="533"/>
    </location>
</feature>
<dbReference type="Ensembl" id="ENSCLMT00005031128.1">
    <property type="protein sequence ID" value="ENSCLMP00005029782.1"/>
    <property type="gene ID" value="ENSCLMG00005014417.1"/>
</dbReference>
<dbReference type="GO" id="GO:0000064">
    <property type="term" value="F:L-ornithine transmembrane transporter activity"/>
    <property type="evidence" value="ECO:0007669"/>
    <property type="project" value="TreeGrafter"/>
</dbReference>
<name>A0A8C3G2M6_CYCLU</name>
<dbReference type="GO" id="GO:0097638">
    <property type="term" value="P:L-arginine import across plasma membrane"/>
    <property type="evidence" value="ECO:0007669"/>
    <property type="project" value="TreeGrafter"/>
</dbReference>